<dbReference type="Pfam" id="PF22936">
    <property type="entry name" value="Pol_BBD"/>
    <property type="match status" value="1"/>
</dbReference>
<feature type="region of interest" description="Disordered" evidence="1">
    <location>
        <begin position="82"/>
        <end position="109"/>
    </location>
</feature>
<protein>
    <submittedName>
        <fullName evidence="4">Integrase catalytic core</fullName>
    </submittedName>
</protein>
<dbReference type="AlphaFoldDB" id="A0A8T1Z104"/>
<dbReference type="Proteomes" id="UP000694240">
    <property type="component" value="Chromosome 11"/>
</dbReference>
<dbReference type="InterPro" id="IPR054722">
    <property type="entry name" value="PolX-like_BBD"/>
</dbReference>
<dbReference type="Pfam" id="PF00665">
    <property type="entry name" value="rve"/>
    <property type="match status" value="1"/>
</dbReference>
<dbReference type="PANTHER" id="PTHR11439">
    <property type="entry name" value="GAG-POL-RELATED RETROTRANSPOSON"/>
    <property type="match status" value="1"/>
</dbReference>
<sequence>MTLDHVYSEVVAEERHLLVAWSKEERIEAVGFAVKAGVNTIASAARLNQGPCTHYGCTNHSVDTCFELHGLPDWWIEKHGTPRRSSRIETTRGRGRGSNRGRGRGRNSYRANNAHVTFDDEFSDLPDVSKETWATIKDLLKSDQSANYDEFSGKRSCVEFLLDSGASHHMTGDDDLLVDTHDIPRSIIVLPNGKHTFATKEGTMLLGDHVQLNRVLYVPDLSCTLLSLARLLREMSCYALFTDKFCVIQDRTSKMLIGAVASTCGALYFLTIGDDNSRAVWTYLILANSEVAVHLKQFVAMALQQFGKKIKVVRSDNGSEFLSLRTFFKDNSIYHQTSCVYTPQQNSRVKRKHRHILNVARSLLFQSGLPIKFWGESILTVAYLINRTPTTLLQAAPAGILDRGSDSPESAPLDSSDKPLSTNEPVVVTSDDASMTFLVMILLTLTLLYLSQLMVLILVLNRLALGSKRVYRLKFNSDGTLERYKARLVALGNHKKEGVDFSETFAPVANLQTVRTLASVKHWELHQMDVHNAFLHGDLEEDIYMKPPPGFLPSDPSLVCKLKKSIYGLRQAPRCWFSKLSTALLDYGFTRSHKDNSLFTYSRGAVVLHVLVYVDDLIVCGNDSAVIASFKAYLSRCFKMKDLGMLKYFLSIEVAHGPDGIFLSQRKYCLDIIEECGLFGSRPVDTPLEQNHKFLASTSKPFESPDQYRRLVGRLVYLTHTWPELSYAVNILAEFMQVPLIDHWEAAQRLVRYLKSSPGQGIVLSSTAPLQVNAYCDYDYNSCPKTSKSLTGYMVMLGDSPLAWKTKKQSRVSLSSAEAKYRAMDMTYKELLWLKEILSFLGVKHSQPMRLYCDNKAALHIAANSVFHEQTKHIESDCHFIRDEIVSGNITTAYLSTHE</sequence>
<feature type="compositionally biased region" description="Basic and acidic residues" evidence="1">
    <location>
        <begin position="82"/>
        <end position="92"/>
    </location>
</feature>
<dbReference type="Pfam" id="PF07727">
    <property type="entry name" value="RVT_2"/>
    <property type="match status" value="1"/>
</dbReference>
<name>A0A8T1Z104_9BRAS</name>
<evidence type="ECO:0000256" key="1">
    <source>
        <dbReference type="SAM" id="MobiDB-lite"/>
    </source>
</evidence>
<proteinExistence type="predicted"/>
<feature type="region of interest" description="Disordered" evidence="1">
    <location>
        <begin position="401"/>
        <end position="424"/>
    </location>
</feature>
<keyword evidence="2" id="KW-0472">Membrane</keyword>
<feature type="compositionally biased region" description="Basic residues" evidence="1">
    <location>
        <begin position="93"/>
        <end position="107"/>
    </location>
</feature>
<evidence type="ECO:0000313" key="5">
    <source>
        <dbReference type="Proteomes" id="UP000694240"/>
    </source>
</evidence>
<dbReference type="InterPro" id="IPR001584">
    <property type="entry name" value="Integrase_cat-core"/>
</dbReference>
<reference evidence="4 5" key="1">
    <citation type="submission" date="2020-12" db="EMBL/GenBank/DDBJ databases">
        <title>Concerted genomic and epigenomic changes stabilize Arabidopsis allopolyploids.</title>
        <authorList>
            <person name="Chen Z."/>
        </authorList>
    </citation>
    <scope>NUCLEOTIDE SEQUENCE [LARGE SCALE GENOMIC DNA]</scope>
    <source>
        <strain evidence="4">Allo738</strain>
        <tissue evidence="4">Leaf</tissue>
    </source>
</reference>
<evidence type="ECO:0000313" key="4">
    <source>
        <dbReference type="EMBL" id="KAG7552461.1"/>
    </source>
</evidence>
<dbReference type="CDD" id="cd09272">
    <property type="entry name" value="RNase_HI_RT_Ty1"/>
    <property type="match status" value="1"/>
</dbReference>
<accession>A0A8T1Z104</accession>
<dbReference type="InterPro" id="IPR013103">
    <property type="entry name" value="RVT_2"/>
</dbReference>
<dbReference type="PANTHER" id="PTHR11439:SF462">
    <property type="match status" value="1"/>
</dbReference>
<organism evidence="4 5">
    <name type="scientific">Arabidopsis thaliana x Arabidopsis arenosa</name>
    <dbReference type="NCBI Taxonomy" id="1240361"/>
    <lineage>
        <taxon>Eukaryota</taxon>
        <taxon>Viridiplantae</taxon>
        <taxon>Streptophyta</taxon>
        <taxon>Embryophyta</taxon>
        <taxon>Tracheophyta</taxon>
        <taxon>Spermatophyta</taxon>
        <taxon>Magnoliopsida</taxon>
        <taxon>eudicotyledons</taxon>
        <taxon>Gunneridae</taxon>
        <taxon>Pentapetalae</taxon>
        <taxon>rosids</taxon>
        <taxon>malvids</taxon>
        <taxon>Brassicales</taxon>
        <taxon>Brassicaceae</taxon>
        <taxon>Camelineae</taxon>
        <taxon>Arabidopsis</taxon>
    </lineage>
</organism>
<comment type="caution">
    <text evidence="4">The sequence shown here is derived from an EMBL/GenBank/DDBJ whole genome shotgun (WGS) entry which is preliminary data.</text>
</comment>
<keyword evidence="2" id="KW-1133">Transmembrane helix</keyword>
<dbReference type="EMBL" id="JAEFBK010000011">
    <property type="protein sequence ID" value="KAG7552461.1"/>
    <property type="molecule type" value="Genomic_DNA"/>
</dbReference>
<keyword evidence="2" id="KW-0812">Transmembrane</keyword>
<keyword evidence="5" id="KW-1185">Reference proteome</keyword>
<dbReference type="PROSITE" id="PS50994">
    <property type="entry name" value="INTEGRASE"/>
    <property type="match status" value="1"/>
</dbReference>
<feature type="transmembrane region" description="Helical" evidence="2">
    <location>
        <begin position="437"/>
        <end position="460"/>
    </location>
</feature>
<gene>
    <name evidence="4" type="ORF">ISN45_Aa06g030630</name>
</gene>
<dbReference type="GO" id="GO:0015074">
    <property type="term" value="P:DNA integration"/>
    <property type="evidence" value="ECO:0007669"/>
    <property type="project" value="InterPro"/>
</dbReference>
<evidence type="ECO:0000256" key="2">
    <source>
        <dbReference type="SAM" id="Phobius"/>
    </source>
</evidence>
<feature type="domain" description="Integrase catalytic" evidence="3">
    <location>
        <begin position="248"/>
        <end position="405"/>
    </location>
</feature>
<evidence type="ECO:0000259" key="3">
    <source>
        <dbReference type="PROSITE" id="PS50994"/>
    </source>
</evidence>